<geneLocation type="mitochondrion" evidence="1"/>
<evidence type="ECO:0000313" key="1">
    <source>
        <dbReference type="EMBL" id="KUM51258.1"/>
    </source>
</evidence>
<proteinExistence type="predicted"/>
<keyword evidence="1" id="KW-0496">Mitochondrion</keyword>
<comment type="caution">
    <text evidence="1">The sequence shown here is derived from an EMBL/GenBank/DDBJ whole genome shotgun (WGS) entry which is preliminary data.</text>
</comment>
<dbReference type="AlphaFoldDB" id="A0A117NJA7"/>
<accession>A0A117NJA7</accession>
<organism evidence="1">
    <name type="scientific">Picea glauca</name>
    <name type="common">White spruce</name>
    <name type="synonym">Pinus glauca</name>
    <dbReference type="NCBI Taxonomy" id="3330"/>
    <lineage>
        <taxon>Eukaryota</taxon>
        <taxon>Viridiplantae</taxon>
        <taxon>Streptophyta</taxon>
        <taxon>Embryophyta</taxon>
        <taxon>Tracheophyta</taxon>
        <taxon>Spermatophyta</taxon>
        <taxon>Pinopsida</taxon>
        <taxon>Pinidae</taxon>
        <taxon>Conifers I</taxon>
        <taxon>Pinales</taxon>
        <taxon>Pinaceae</taxon>
        <taxon>Picea</taxon>
    </lineage>
</organism>
<gene>
    <name evidence="1" type="ORF">ABT39_MTgene1105</name>
</gene>
<reference evidence="1" key="1">
    <citation type="journal article" date="2015" name="Genome Biol. Evol.">
        <title>Organellar Genomes of White Spruce (Picea glauca): Assembly and Annotation.</title>
        <authorList>
            <person name="Jackman S.D."/>
            <person name="Warren R.L."/>
            <person name="Gibb E.A."/>
            <person name="Vandervalk B.P."/>
            <person name="Mohamadi H."/>
            <person name="Chu J."/>
            <person name="Raymond A."/>
            <person name="Pleasance S."/>
            <person name="Coope R."/>
            <person name="Wildung M.R."/>
            <person name="Ritland C.E."/>
            <person name="Bousquet J."/>
            <person name="Jones S.J."/>
            <person name="Bohlmann J."/>
            <person name="Birol I."/>
        </authorList>
    </citation>
    <scope>NUCLEOTIDE SEQUENCE [LARGE SCALE GENOMIC DNA]</scope>
    <source>
        <tissue evidence="1">Flushing bud</tissue>
    </source>
</reference>
<dbReference type="EMBL" id="LKAM01000001">
    <property type="protein sequence ID" value="KUM51258.1"/>
    <property type="molecule type" value="Genomic_DNA"/>
</dbReference>
<sequence length="47" mass="5678">MINYRLQFLYKASTIQDFSSRSEQILDYFRGVWFPNLSRLQPLYSLA</sequence>
<protein>
    <submittedName>
        <fullName evidence="1">Uncharacterized protein</fullName>
    </submittedName>
</protein>
<name>A0A117NJA7_PICGL</name>